<dbReference type="PANTHER" id="PTHR42795:SF1">
    <property type="entry name" value="ALANINE DEHYDROGENASE"/>
    <property type="match status" value="1"/>
</dbReference>
<evidence type="ECO:0000313" key="3">
    <source>
        <dbReference type="Proteomes" id="UP000433050"/>
    </source>
</evidence>
<dbReference type="AlphaFoldDB" id="A0A5S9P8F2"/>
<sequence>MRLAIVKEDPSVELRVGGTPDTVRRYIGLGAEVVVASGAGLASGIGDGEYEGAGASVVGDGAAAVKDADVVLAVRRPSAAALKGAKPGALVIAIRHSATWRRSSSQ</sequence>
<keyword evidence="3" id="KW-1185">Reference proteome</keyword>
<name>A0A5S9P8F2_9HYPH</name>
<evidence type="ECO:0000313" key="2">
    <source>
        <dbReference type="EMBL" id="CAA0099846.1"/>
    </source>
</evidence>
<dbReference type="GO" id="GO:0000286">
    <property type="term" value="F:alanine dehydrogenase activity"/>
    <property type="evidence" value="ECO:0007669"/>
    <property type="project" value="TreeGrafter"/>
</dbReference>
<dbReference type="InterPro" id="IPR007886">
    <property type="entry name" value="AlaDH/PNT_N"/>
</dbReference>
<dbReference type="PANTHER" id="PTHR42795">
    <property type="entry name" value="ALANINE DEHYDROGENASE"/>
    <property type="match status" value="1"/>
</dbReference>
<dbReference type="Proteomes" id="UP000433050">
    <property type="component" value="Unassembled WGS sequence"/>
</dbReference>
<dbReference type="SMART" id="SM01003">
    <property type="entry name" value="AlaDh_PNT_N"/>
    <property type="match status" value="1"/>
</dbReference>
<dbReference type="SUPFAM" id="SSF52283">
    <property type="entry name" value="Formate/glycerate dehydrogenase catalytic domain-like"/>
    <property type="match status" value="1"/>
</dbReference>
<accession>A0A5S9P8F2</accession>
<dbReference type="Pfam" id="PF05222">
    <property type="entry name" value="AlaDh_PNT_N"/>
    <property type="match status" value="1"/>
</dbReference>
<dbReference type="GO" id="GO:0006524">
    <property type="term" value="P:alanine catabolic process"/>
    <property type="evidence" value="ECO:0007669"/>
    <property type="project" value="TreeGrafter"/>
</dbReference>
<feature type="domain" description="Alanine dehydrogenase/pyridine nucleotide transhydrogenase N-terminal" evidence="1">
    <location>
        <begin position="4"/>
        <end position="99"/>
    </location>
</feature>
<dbReference type="GO" id="GO:0005886">
    <property type="term" value="C:plasma membrane"/>
    <property type="evidence" value="ECO:0007669"/>
    <property type="project" value="TreeGrafter"/>
</dbReference>
<gene>
    <name evidence="2" type="ORF">STARVERO_02519</name>
</gene>
<organism evidence="2 3">
    <name type="scientific">Starkeya nomas</name>
    <dbReference type="NCBI Taxonomy" id="2666134"/>
    <lineage>
        <taxon>Bacteria</taxon>
        <taxon>Pseudomonadati</taxon>
        <taxon>Pseudomonadota</taxon>
        <taxon>Alphaproteobacteria</taxon>
        <taxon>Hyphomicrobiales</taxon>
        <taxon>Xanthobacteraceae</taxon>
        <taxon>Starkeya</taxon>
    </lineage>
</organism>
<proteinExistence type="predicted"/>
<dbReference type="Gene3D" id="3.40.50.720">
    <property type="entry name" value="NAD(P)-binding Rossmann-like Domain"/>
    <property type="match status" value="1"/>
</dbReference>
<evidence type="ECO:0000259" key="1">
    <source>
        <dbReference type="SMART" id="SM01003"/>
    </source>
</evidence>
<protein>
    <recommendedName>
        <fullName evidence="1">Alanine dehydrogenase/pyridine nucleotide transhydrogenase N-terminal domain-containing protein</fullName>
    </recommendedName>
</protein>
<reference evidence="2 3" key="1">
    <citation type="submission" date="2019-12" db="EMBL/GenBank/DDBJ databases">
        <authorList>
            <person name="Reyes-Prieto M."/>
        </authorList>
    </citation>
    <scope>NUCLEOTIDE SEQUENCE [LARGE SCALE GENOMIC DNA]</scope>
    <source>
        <strain evidence="2">HF14-78462</strain>
    </source>
</reference>
<dbReference type="EMBL" id="CACSAS010000001">
    <property type="protein sequence ID" value="CAA0099846.1"/>
    <property type="molecule type" value="Genomic_DNA"/>
</dbReference>